<dbReference type="GO" id="GO:0004499">
    <property type="term" value="F:N,N-dimethylaniline monooxygenase activity"/>
    <property type="evidence" value="ECO:0007669"/>
    <property type="project" value="InterPro"/>
</dbReference>
<comment type="caution">
    <text evidence="6">The sequence shown here is derived from an EMBL/GenBank/DDBJ whole genome shotgun (WGS) entry which is preliminary data.</text>
</comment>
<accession>A0AAW0Z0R5</accession>
<dbReference type="SUPFAM" id="SSF51905">
    <property type="entry name" value="FAD/NAD(P)-binding domain"/>
    <property type="match status" value="1"/>
</dbReference>
<gene>
    <name evidence="6" type="ORF">IAR55_002046</name>
</gene>
<dbReference type="GO" id="GO:0050660">
    <property type="term" value="F:flavin adenine dinucleotide binding"/>
    <property type="evidence" value="ECO:0007669"/>
    <property type="project" value="InterPro"/>
</dbReference>
<evidence type="ECO:0000256" key="1">
    <source>
        <dbReference type="ARBA" id="ARBA00009183"/>
    </source>
</evidence>
<dbReference type="RefSeq" id="XP_066803852.1">
    <property type="nucleotide sequence ID" value="XM_066945163.1"/>
</dbReference>
<evidence type="ECO:0008006" key="8">
    <source>
        <dbReference type="Google" id="ProtNLM"/>
    </source>
</evidence>
<evidence type="ECO:0000256" key="3">
    <source>
        <dbReference type="ARBA" id="ARBA00022827"/>
    </source>
</evidence>
<sequence>MTYDLPSSRSETTRIAVIGAGSSGLAQLQQLLETWKRDEVRTKLEVVVFEAREDVGGVWLADETKPKPHLLAKVPNPSGPTQLFSYPPSSQAPSPMYEGLRTNLPHDLMSYRGYTFPEGTPTFPDRAMVEQYLQSFAAHYNLLPYIRFNTRVQRLYLTPNQSSKSRRWTVESVSSVDNELKSDEFDFVSVANGHYTDGWIPDIEGLASFPGQIIHSRFYRAASDFVGQRILVVGSYASGGDISRLVASLNVGEYSPSGEPIDGHAKEKFTKVYVSSAGSTLMSPSSDGPWAPFISQRPLIDRIDGEGRIHFLPTEQGQKIEPLENIDTIIFATGYNFYFPFAKATDAPWNGKSMLNDRVKEGERQGGAEWEVGGLKGLGIKALDELLLFLNGDRSIAFPQLIYLCVPFPLAQAQGRLTSLLWAGLLPSFPDHPAPPPNPSNPYSITAAPAKSADTSEGLPPTDLKPHRKVISTRQELVFGAPYEWTYSEFLMDLMSEADKGKMVEDHWKRIEPWRRERRANTDLRKKTLGY</sequence>
<dbReference type="InterPro" id="IPR020946">
    <property type="entry name" value="Flavin_mOase-like"/>
</dbReference>
<evidence type="ECO:0000256" key="4">
    <source>
        <dbReference type="ARBA" id="ARBA00023002"/>
    </source>
</evidence>
<dbReference type="InterPro" id="IPR036188">
    <property type="entry name" value="FAD/NAD-bd_sf"/>
</dbReference>
<dbReference type="InterPro" id="IPR050346">
    <property type="entry name" value="FMO-like"/>
</dbReference>
<evidence type="ECO:0000313" key="7">
    <source>
        <dbReference type="Proteomes" id="UP001388673"/>
    </source>
</evidence>
<feature type="region of interest" description="Disordered" evidence="5">
    <location>
        <begin position="432"/>
        <end position="465"/>
    </location>
</feature>
<dbReference type="KEGG" id="kne:92179305"/>
<evidence type="ECO:0000256" key="2">
    <source>
        <dbReference type="ARBA" id="ARBA00022630"/>
    </source>
</evidence>
<keyword evidence="3" id="KW-0274">FAD</keyword>
<evidence type="ECO:0000256" key="5">
    <source>
        <dbReference type="SAM" id="MobiDB-lite"/>
    </source>
</evidence>
<dbReference type="Gene3D" id="3.50.50.60">
    <property type="entry name" value="FAD/NAD(P)-binding domain"/>
    <property type="match status" value="1"/>
</dbReference>
<name>A0AAW0Z0R5_9TREE</name>
<dbReference type="Proteomes" id="UP001388673">
    <property type="component" value="Unassembled WGS sequence"/>
</dbReference>
<reference evidence="6 7" key="1">
    <citation type="journal article" date="2024" name="bioRxiv">
        <title>Comparative genomics of Cryptococcus and Kwoniella reveals pathogenesis evolution and contrasting karyotype dynamics via intercentromeric recombination or chromosome fusion.</title>
        <authorList>
            <person name="Coelho M.A."/>
            <person name="David-Palma M."/>
            <person name="Shea T."/>
            <person name="Bowers K."/>
            <person name="McGinley-Smith S."/>
            <person name="Mohammad A.W."/>
            <person name="Gnirke A."/>
            <person name="Yurkov A.M."/>
            <person name="Nowrousian M."/>
            <person name="Sun S."/>
            <person name="Cuomo C.A."/>
            <person name="Heitman J."/>
        </authorList>
    </citation>
    <scope>NUCLEOTIDE SEQUENCE [LARGE SCALE GENOMIC DNA]</scope>
    <source>
        <strain evidence="6 7">CBS 13917</strain>
    </source>
</reference>
<evidence type="ECO:0000313" key="6">
    <source>
        <dbReference type="EMBL" id="KAK8861227.1"/>
    </source>
</evidence>
<dbReference type="AlphaFoldDB" id="A0AAW0Z0R5"/>
<comment type="similarity">
    <text evidence="1">Belongs to the FMO family.</text>
</comment>
<protein>
    <recommendedName>
        <fullName evidence="8">Monooxygenase</fullName>
    </recommendedName>
</protein>
<dbReference type="PANTHER" id="PTHR23023">
    <property type="entry name" value="DIMETHYLANILINE MONOOXYGENASE"/>
    <property type="match status" value="1"/>
</dbReference>
<dbReference type="Pfam" id="PF00743">
    <property type="entry name" value="FMO-like"/>
    <property type="match status" value="1"/>
</dbReference>
<dbReference type="GO" id="GO:0050661">
    <property type="term" value="F:NADP binding"/>
    <property type="evidence" value="ECO:0007669"/>
    <property type="project" value="InterPro"/>
</dbReference>
<keyword evidence="2" id="KW-0285">Flavoprotein</keyword>
<keyword evidence="4" id="KW-0560">Oxidoreductase</keyword>
<dbReference type="GeneID" id="92179305"/>
<proteinExistence type="inferred from homology"/>
<dbReference type="EMBL" id="JBCAWK010000004">
    <property type="protein sequence ID" value="KAK8861227.1"/>
    <property type="molecule type" value="Genomic_DNA"/>
</dbReference>
<keyword evidence="7" id="KW-1185">Reference proteome</keyword>
<organism evidence="6 7">
    <name type="scientific">Kwoniella newhampshirensis</name>
    <dbReference type="NCBI Taxonomy" id="1651941"/>
    <lineage>
        <taxon>Eukaryota</taxon>
        <taxon>Fungi</taxon>
        <taxon>Dikarya</taxon>
        <taxon>Basidiomycota</taxon>
        <taxon>Agaricomycotina</taxon>
        <taxon>Tremellomycetes</taxon>
        <taxon>Tremellales</taxon>
        <taxon>Cryptococcaceae</taxon>
        <taxon>Kwoniella</taxon>
    </lineage>
</organism>